<feature type="transmembrane region" description="Helical" evidence="7">
    <location>
        <begin position="90"/>
        <end position="111"/>
    </location>
</feature>
<evidence type="ECO:0000256" key="1">
    <source>
        <dbReference type="ARBA" id="ARBA00004651"/>
    </source>
</evidence>
<evidence type="ECO:0000313" key="8">
    <source>
        <dbReference type="EMBL" id="TQM68582.1"/>
    </source>
</evidence>
<keyword evidence="4 7" id="KW-1133">Transmembrane helix</keyword>
<dbReference type="RefSeq" id="WP_141968134.1">
    <property type="nucleotide sequence ID" value="NZ_VFPO01000001.1"/>
</dbReference>
<dbReference type="Proteomes" id="UP000316706">
    <property type="component" value="Unassembled WGS sequence"/>
</dbReference>
<feature type="transmembrane region" description="Helical" evidence="7">
    <location>
        <begin position="208"/>
        <end position="228"/>
    </location>
</feature>
<dbReference type="AlphaFoldDB" id="A0A543IDF7"/>
<feature type="region of interest" description="Disordered" evidence="6">
    <location>
        <begin position="16"/>
        <end position="46"/>
    </location>
</feature>
<feature type="transmembrane region" description="Helical" evidence="7">
    <location>
        <begin position="319"/>
        <end position="338"/>
    </location>
</feature>
<keyword evidence="3 7" id="KW-0812">Transmembrane</keyword>
<evidence type="ECO:0000256" key="2">
    <source>
        <dbReference type="ARBA" id="ARBA00022475"/>
    </source>
</evidence>
<sequence>MNRDVETIAAGAASAATAGPAPAPGGNAASAPGGSTSAPGGCTAAVPRARRGRRVRRAALAVALAALATAALASAGPARPALEAVGRMRWAFLPALLLLCLLHFGCSAVALRAASGRPIPLCRTTAAQFTAAAANRVTPGGLGAAAVNTRYLVCRGLPLPRAAVVVAVVQAAGVAAHLLLLAAVLGAGGGDGRVAGALRHHAARAAGLVPPVPLLIGAGVLLPALVVWGRRAARSPAVGRAAEGLTDLGRRPRALLTVLAGSAATSLALGLAFALSVLAVPGTAAGPGDVLALVTAYLVGSAAGATVPSPGGMGSTEAALVATLAALGVAAGPALHAVLLFRAVTFWAPVPLGLLGLRTLRR</sequence>
<dbReference type="Pfam" id="PF03706">
    <property type="entry name" value="LPG_synthase_TM"/>
    <property type="match status" value="1"/>
</dbReference>
<feature type="transmembrane region" description="Helical" evidence="7">
    <location>
        <begin position="254"/>
        <end position="278"/>
    </location>
</feature>
<organism evidence="8 9">
    <name type="scientific">Actinomadura hallensis</name>
    <dbReference type="NCBI Taxonomy" id="337895"/>
    <lineage>
        <taxon>Bacteria</taxon>
        <taxon>Bacillati</taxon>
        <taxon>Actinomycetota</taxon>
        <taxon>Actinomycetes</taxon>
        <taxon>Streptosporangiales</taxon>
        <taxon>Thermomonosporaceae</taxon>
        <taxon>Actinomadura</taxon>
    </lineage>
</organism>
<comment type="caution">
    <text evidence="8">The sequence shown here is derived from an EMBL/GenBank/DDBJ whole genome shotgun (WGS) entry which is preliminary data.</text>
</comment>
<reference evidence="8 9" key="1">
    <citation type="submission" date="2019-06" db="EMBL/GenBank/DDBJ databases">
        <title>Sequencing the genomes of 1000 actinobacteria strains.</title>
        <authorList>
            <person name="Klenk H.-P."/>
        </authorList>
    </citation>
    <scope>NUCLEOTIDE SEQUENCE [LARGE SCALE GENOMIC DNA]</scope>
    <source>
        <strain evidence="8 9">DSM 45043</strain>
    </source>
</reference>
<protein>
    <submittedName>
        <fullName evidence="8">Uncharacterized membrane protein YbhN (UPF0104 family)</fullName>
    </submittedName>
</protein>
<evidence type="ECO:0000256" key="3">
    <source>
        <dbReference type="ARBA" id="ARBA00022692"/>
    </source>
</evidence>
<keyword evidence="5 7" id="KW-0472">Membrane</keyword>
<feature type="transmembrane region" description="Helical" evidence="7">
    <location>
        <begin position="290"/>
        <end position="307"/>
    </location>
</feature>
<keyword evidence="2" id="KW-1003">Cell membrane</keyword>
<gene>
    <name evidence="8" type="ORF">FHX41_2232</name>
</gene>
<evidence type="ECO:0000256" key="4">
    <source>
        <dbReference type="ARBA" id="ARBA00022989"/>
    </source>
</evidence>
<dbReference type="EMBL" id="VFPO01000001">
    <property type="protein sequence ID" value="TQM68582.1"/>
    <property type="molecule type" value="Genomic_DNA"/>
</dbReference>
<evidence type="ECO:0000256" key="5">
    <source>
        <dbReference type="ARBA" id="ARBA00023136"/>
    </source>
</evidence>
<dbReference type="OrthoDB" id="3481606at2"/>
<feature type="transmembrane region" description="Helical" evidence="7">
    <location>
        <begin position="162"/>
        <end position="188"/>
    </location>
</feature>
<name>A0A543IDF7_9ACTN</name>
<feature type="transmembrane region" description="Helical" evidence="7">
    <location>
        <begin position="58"/>
        <end position="78"/>
    </location>
</feature>
<dbReference type="GO" id="GO:0005886">
    <property type="term" value="C:plasma membrane"/>
    <property type="evidence" value="ECO:0007669"/>
    <property type="project" value="UniProtKB-SubCell"/>
</dbReference>
<evidence type="ECO:0000256" key="7">
    <source>
        <dbReference type="SAM" id="Phobius"/>
    </source>
</evidence>
<accession>A0A543IDF7</accession>
<dbReference type="PANTHER" id="PTHR39087">
    <property type="entry name" value="UPF0104 MEMBRANE PROTEIN MJ1595"/>
    <property type="match status" value="1"/>
</dbReference>
<dbReference type="InterPro" id="IPR022791">
    <property type="entry name" value="L-PG_synthase/AglD"/>
</dbReference>
<evidence type="ECO:0000256" key="6">
    <source>
        <dbReference type="SAM" id="MobiDB-lite"/>
    </source>
</evidence>
<dbReference type="PANTHER" id="PTHR39087:SF2">
    <property type="entry name" value="UPF0104 MEMBRANE PROTEIN MJ1595"/>
    <property type="match status" value="1"/>
</dbReference>
<comment type="subcellular location">
    <subcellularLocation>
        <location evidence="1">Cell membrane</location>
        <topology evidence="1">Multi-pass membrane protein</topology>
    </subcellularLocation>
</comment>
<proteinExistence type="predicted"/>
<keyword evidence="9" id="KW-1185">Reference proteome</keyword>
<evidence type="ECO:0000313" key="9">
    <source>
        <dbReference type="Proteomes" id="UP000316706"/>
    </source>
</evidence>